<comment type="caution">
    <text evidence="2">The sequence shown here is derived from an EMBL/GenBank/DDBJ whole genome shotgun (WGS) entry which is preliminary data.</text>
</comment>
<feature type="compositionally biased region" description="Basic residues" evidence="1">
    <location>
        <begin position="8"/>
        <end position="23"/>
    </location>
</feature>
<evidence type="ECO:0000313" key="3">
    <source>
        <dbReference type="Proteomes" id="UP000479710"/>
    </source>
</evidence>
<evidence type="ECO:0000256" key="1">
    <source>
        <dbReference type="SAM" id="MobiDB-lite"/>
    </source>
</evidence>
<name>A0A6G1CLH5_9ORYZ</name>
<proteinExistence type="predicted"/>
<dbReference type="EMBL" id="SPHZ02000009">
    <property type="protein sequence ID" value="KAF0900483.1"/>
    <property type="molecule type" value="Genomic_DNA"/>
</dbReference>
<dbReference type="Proteomes" id="UP000479710">
    <property type="component" value="Unassembled WGS sequence"/>
</dbReference>
<sequence length="80" mass="9078">MAGPVLMSRRHTGASSKATRRRTRTEFTRQRWSRATNQLSAWADAGAAKVSPWLPSCGLVPRRGPEYSDLNRIRTRLRVI</sequence>
<organism evidence="2 3">
    <name type="scientific">Oryza meyeriana var. granulata</name>
    <dbReference type="NCBI Taxonomy" id="110450"/>
    <lineage>
        <taxon>Eukaryota</taxon>
        <taxon>Viridiplantae</taxon>
        <taxon>Streptophyta</taxon>
        <taxon>Embryophyta</taxon>
        <taxon>Tracheophyta</taxon>
        <taxon>Spermatophyta</taxon>
        <taxon>Magnoliopsida</taxon>
        <taxon>Liliopsida</taxon>
        <taxon>Poales</taxon>
        <taxon>Poaceae</taxon>
        <taxon>BOP clade</taxon>
        <taxon>Oryzoideae</taxon>
        <taxon>Oryzeae</taxon>
        <taxon>Oryzinae</taxon>
        <taxon>Oryza</taxon>
        <taxon>Oryza meyeriana</taxon>
    </lineage>
</organism>
<keyword evidence="3" id="KW-1185">Reference proteome</keyword>
<protein>
    <submittedName>
        <fullName evidence="2">Uncharacterized protein</fullName>
    </submittedName>
</protein>
<dbReference type="AlphaFoldDB" id="A0A6G1CLH5"/>
<feature type="region of interest" description="Disordered" evidence="1">
    <location>
        <begin position="1"/>
        <end position="29"/>
    </location>
</feature>
<gene>
    <name evidence="2" type="ORF">E2562_032090</name>
</gene>
<reference evidence="2 3" key="1">
    <citation type="submission" date="2019-11" db="EMBL/GenBank/DDBJ databases">
        <title>Whole genome sequence of Oryza granulata.</title>
        <authorList>
            <person name="Li W."/>
        </authorList>
    </citation>
    <scope>NUCLEOTIDE SEQUENCE [LARGE SCALE GENOMIC DNA]</scope>
    <source>
        <strain evidence="3">cv. Menghai</strain>
        <tissue evidence="2">Leaf</tissue>
    </source>
</reference>
<accession>A0A6G1CLH5</accession>
<evidence type="ECO:0000313" key="2">
    <source>
        <dbReference type="EMBL" id="KAF0900483.1"/>
    </source>
</evidence>